<dbReference type="AlphaFoldDB" id="A0A9X2KMJ6"/>
<evidence type="ECO:0000313" key="11">
    <source>
        <dbReference type="EMBL" id="MCP3427271.1"/>
    </source>
</evidence>
<keyword evidence="12" id="KW-1185">Reference proteome</keyword>
<evidence type="ECO:0000256" key="6">
    <source>
        <dbReference type="ARBA" id="ARBA00022989"/>
    </source>
</evidence>
<evidence type="ECO:0000313" key="12">
    <source>
        <dbReference type="Proteomes" id="UP001139502"/>
    </source>
</evidence>
<comment type="caution">
    <text evidence="11">The sequence shown here is derived from an EMBL/GenBank/DDBJ whole genome shotgun (WGS) entry which is preliminary data.</text>
</comment>
<feature type="transmembrane region" description="Helical" evidence="9">
    <location>
        <begin position="179"/>
        <end position="197"/>
    </location>
</feature>
<evidence type="ECO:0000256" key="9">
    <source>
        <dbReference type="SAM" id="Phobius"/>
    </source>
</evidence>
<feature type="transmembrane region" description="Helical" evidence="9">
    <location>
        <begin position="300"/>
        <end position="322"/>
    </location>
</feature>
<feature type="transmembrane region" description="Helical" evidence="9">
    <location>
        <begin position="423"/>
        <end position="446"/>
    </location>
</feature>
<dbReference type="FunFam" id="1.20.1740.10:FF:000001">
    <property type="entry name" value="Amino acid permease"/>
    <property type="match status" value="1"/>
</dbReference>
<dbReference type="Pfam" id="PF00324">
    <property type="entry name" value="AA_permease"/>
    <property type="match status" value="1"/>
</dbReference>
<organism evidence="11 12">
    <name type="scientific">Rothia santali</name>
    <dbReference type="NCBI Taxonomy" id="2949643"/>
    <lineage>
        <taxon>Bacteria</taxon>
        <taxon>Bacillati</taxon>
        <taxon>Actinomycetota</taxon>
        <taxon>Actinomycetes</taxon>
        <taxon>Micrococcales</taxon>
        <taxon>Micrococcaceae</taxon>
        <taxon>Rothia</taxon>
    </lineage>
</organism>
<feature type="transmembrane region" description="Helical" evidence="9">
    <location>
        <begin position="259"/>
        <end position="280"/>
    </location>
</feature>
<comment type="similarity">
    <text evidence="2">Belongs to the amino acid-polyamine-organocation (APC) superfamily. Amino acid transporter (AAT) (TC 2.A.3.1) family.</text>
</comment>
<feature type="transmembrane region" description="Helical" evidence="9">
    <location>
        <begin position="354"/>
        <end position="376"/>
    </location>
</feature>
<evidence type="ECO:0000256" key="8">
    <source>
        <dbReference type="SAM" id="MobiDB-lite"/>
    </source>
</evidence>
<feature type="transmembrane region" description="Helical" evidence="9">
    <location>
        <begin position="146"/>
        <end position="167"/>
    </location>
</feature>
<dbReference type="Gene3D" id="1.20.1740.10">
    <property type="entry name" value="Amino acid/polyamine transporter I"/>
    <property type="match status" value="1"/>
</dbReference>
<keyword evidence="6 9" id="KW-1133">Transmembrane helix</keyword>
<dbReference type="PANTHER" id="PTHR43495:SF5">
    <property type="entry name" value="GAMMA-AMINOBUTYRIC ACID PERMEASE"/>
    <property type="match status" value="1"/>
</dbReference>
<reference evidence="11" key="1">
    <citation type="submission" date="2022-06" db="EMBL/GenBank/DDBJ databases">
        <title>Rothia sp. isolated from sandalwood seedling.</title>
        <authorList>
            <person name="Tuikhar N."/>
            <person name="Kirdat K."/>
            <person name="Thorat V."/>
            <person name="Swetha P."/>
            <person name="Padma S."/>
            <person name="Sundararaj R."/>
            <person name="Yadav A."/>
        </authorList>
    </citation>
    <scope>NUCLEOTIDE SEQUENCE</scope>
    <source>
        <strain evidence="11">AR01</strain>
    </source>
</reference>
<dbReference type="Proteomes" id="UP001139502">
    <property type="component" value="Unassembled WGS sequence"/>
</dbReference>
<comment type="subcellular location">
    <subcellularLocation>
        <location evidence="1">Membrane</location>
        <topology evidence="1">Multi-pass membrane protein</topology>
    </subcellularLocation>
</comment>
<evidence type="ECO:0000256" key="4">
    <source>
        <dbReference type="ARBA" id="ARBA00022692"/>
    </source>
</evidence>
<keyword evidence="3" id="KW-0813">Transport</keyword>
<feature type="transmembrane region" description="Helical" evidence="9">
    <location>
        <begin position="105"/>
        <end position="126"/>
    </location>
</feature>
<feature type="transmembrane region" description="Helical" evidence="9">
    <location>
        <begin position="382"/>
        <end position="402"/>
    </location>
</feature>
<evidence type="ECO:0000256" key="3">
    <source>
        <dbReference type="ARBA" id="ARBA00022448"/>
    </source>
</evidence>
<sequence length="507" mass="54147">MPADHESPYDQPVSPQTSAGSIQAQKAPGGSKLRSRHVTMITLGGIIGASLFVGSGNVIRTVGPAAILSYLIGGLLVFLAMRMLGEMAAARPAIGSFMEYARVGLGDWAAYLVGWLYWYFWVGVLAYEAVLGGETLGGWFPAIPAWTWSLVLLAVFVGTNLISVRTFGEVEFWLASIKVLAIVVFLGAGVLYALGLWPDATVAIPNLWEHGGFAPHGFGVAFTGVALVIFSYFGTEIAVMASAESVDPARGIRQATSTVIWRILLFFVGAVLIIVTIVPWDELPEPTDVASAPFTYVFTLFGLPGAATVMQLIIFTAVISVLNSGLYSASRMFSALAQEGFAPRFVAKRARNGVPVAALLASTVGGVVATIVNFAAPGTGTFQFIMNSAGLVALFVYVFIALTQMRLRQKMTAEEVAGLKLRMWLHPWLNLLLIAAIAAILVIMLMSEDGRTQVWTSLIATVVLVLCWPLVRRNLARRRAADREAAAARGLGEEGASAAGVRTESTE</sequence>
<dbReference type="GO" id="GO:0016020">
    <property type="term" value="C:membrane"/>
    <property type="evidence" value="ECO:0007669"/>
    <property type="project" value="UniProtKB-SubCell"/>
</dbReference>
<evidence type="ECO:0000256" key="7">
    <source>
        <dbReference type="ARBA" id="ARBA00023136"/>
    </source>
</evidence>
<name>A0A9X2KMJ6_9MICC</name>
<evidence type="ECO:0000256" key="1">
    <source>
        <dbReference type="ARBA" id="ARBA00004141"/>
    </source>
</evidence>
<protein>
    <submittedName>
        <fullName evidence="11">Amino acid permease</fullName>
    </submittedName>
</protein>
<dbReference type="InterPro" id="IPR004841">
    <property type="entry name" value="AA-permease/SLC12A_dom"/>
</dbReference>
<evidence type="ECO:0000259" key="10">
    <source>
        <dbReference type="Pfam" id="PF00324"/>
    </source>
</evidence>
<evidence type="ECO:0000256" key="2">
    <source>
        <dbReference type="ARBA" id="ARBA00008583"/>
    </source>
</evidence>
<gene>
    <name evidence="11" type="ORF">NBM05_14965</name>
</gene>
<dbReference type="RefSeq" id="WP_254169084.1">
    <property type="nucleotide sequence ID" value="NZ_JANAFB010000069.1"/>
</dbReference>
<keyword evidence="7 9" id="KW-0472">Membrane</keyword>
<accession>A0A9X2KMJ6</accession>
<keyword evidence="4 9" id="KW-0812">Transmembrane</keyword>
<dbReference type="GO" id="GO:0055085">
    <property type="term" value="P:transmembrane transport"/>
    <property type="evidence" value="ECO:0007669"/>
    <property type="project" value="InterPro"/>
</dbReference>
<proteinExistence type="inferred from homology"/>
<dbReference type="PIRSF" id="PIRSF006060">
    <property type="entry name" value="AA_transporter"/>
    <property type="match status" value="1"/>
</dbReference>
<feature type="transmembrane region" description="Helical" evidence="9">
    <location>
        <begin position="65"/>
        <end position="84"/>
    </location>
</feature>
<dbReference type="GO" id="GO:0006865">
    <property type="term" value="P:amino acid transport"/>
    <property type="evidence" value="ECO:0007669"/>
    <property type="project" value="UniProtKB-KW"/>
</dbReference>
<feature type="transmembrane region" description="Helical" evidence="9">
    <location>
        <begin position="217"/>
        <end position="239"/>
    </location>
</feature>
<feature type="compositionally biased region" description="Polar residues" evidence="8">
    <location>
        <begin position="13"/>
        <end position="24"/>
    </location>
</feature>
<dbReference type="PANTHER" id="PTHR43495">
    <property type="entry name" value="GABA PERMEASE"/>
    <property type="match status" value="1"/>
</dbReference>
<dbReference type="EMBL" id="JANAFB010000069">
    <property type="protein sequence ID" value="MCP3427271.1"/>
    <property type="molecule type" value="Genomic_DNA"/>
</dbReference>
<feature type="transmembrane region" description="Helical" evidence="9">
    <location>
        <begin position="452"/>
        <end position="471"/>
    </location>
</feature>
<feature type="domain" description="Amino acid permease/ SLC12A" evidence="10">
    <location>
        <begin position="37"/>
        <end position="451"/>
    </location>
</feature>
<evidence type="ECO:0000256" key="5">
    <source>
        <dbReference type="ARBA" id="ARBA00022970"/>
    </source>
</evidence>
<keyword evidence="5" id="KW-0029">Amino-acid transport</keyword>
<feature type="region of interest" description="Disordered" evidence="8">
    <location>
        <begin position="1"/>
        <end position="33"/>
    </location>
</feature>